<proteinExistence type="predicted"/>
<dbReference type="AlphaFoldDB" id="A0A9W6SPJ8"/>
<evidence type="ECO:0000256" key="2">
    <source>
        <dbReference type="SAM" id="Phobius"/>
    </source>
</evidence>
<feature type="region of interest" description="Disordered" evidence="1">
    <location>
        <begin position="1"/>
        <end position="92"/>
    </location>
</feature>
<sequence>MTETETAATDEGAKRSSGSGRDKAAPTPKRGTGKRGPYVPPPTNRKDAAVRRKEKAKQERGEQRAQRAEIQAGLDRGDPAFDKYHMPRDRGPERRLARDVVDSRRTISQWFFLIVLIVLVTSQPGMLPIVKTVSTGVWVFMLLAFILEATLTCRKVGKLVKERVPKSTVKKPGLYWYVCMRLIMVRKLRMPRPLVKPGDKI</sequence>
<feature type="transmembrane region" description="Helical" evidence="2">
    <location>
        <begin position="136"/>
        <end position="153"/>
    </location>
</feature>
<dbReference type="EMBL" id="BSTX01000003">
    <property type="protein sequence ID" value="GLZ80013.1"/>
    <property type="molecule type" value="Genomic_DNA"/>
</dbReference>
<keyword evidence="2" id="KW-0812">Transmembrane</keyword>
<evidence type="ECO:0000313" key="4">
    <source>
        <dbReference type="Proteomes" id="UP001165079"/>
    </source>
</evidence>
<keyword evidence="4" id="KW-1185">Reference proteome</keyword>
<name>A0A9W6SPJ8_9ACTN</name>
<feature type="transmembrane region" description="Helical" evidence="2">
    <location>
        <begin position="110"/>
        <end position="130"/>
    </location>
</feature>
<dbReference type="InterPro" id="IPR021403">
    <property type="entry name" value="DUF3043"/>
</dbReference>
<feature type="compositionally biased region" description="Basic and acidic residues" evidence="1">
    <location>
        <begin position="44"/>
        <end position="67"/>
    </location>
</feature>
<evidence type="ECO:0008006" key="5">
    <source>
        <dbReference type="Google" id="ProtNLM"/>
    </source>
</evidence>
<organism evidence="3 4">
    <name type="scientific">Actinorhabdospora filicis</name>
    <dbReference type="NCBI Taxonomy" id="1785913"/>
    <lineage>
        <taxon>Bacteria</taxon>
        <taxon>Bacillati</taxon>
        <taxon>Actinomycetota</taxon>
        <taxon>Actinomycetes</taxon>
        <taxon>Micromonosporales</taxon>
        <taxon>Micromonosporaceae</taxon>
        <taxon>Actinorhabdospora</taxon>
    </lineage>
</organism>
<dbReference type="Pfam" id="PF11241">
    <property type="entry name" value="DUF3043"/>
    <property type="match status" value="1"/>
</dbReference>
<accession>A0A9W6SPJ8</accession>
<evidence type="ECO:0000313" key="3">
    <source>
        <dbReference type="EMBL" id="GLZ80013.1"/>
    </source>
</evidence>
<comment type="caution">
    <text evidence="3">The sequence shown here is derived from an EMBL/GenBank/DDBJ whole genome shotgun (WGS) entry which is preliminary data.</text>
</comment>
<gene>
    <name evidence="3" type="ORF">Afil01_48200</name>
</gene>
<keyword evidence="2" id="KW-0472">Membrane</keyword>
<feature type="compositionally biased region" description="Basic and acidic residues" evidence="1">
    <location>
        <begin position="75"/>
        <end position="92"/>
    </location>
</feature>
<protein>
    <recommendedName>
        <fullName evidence="5">DUF3043 domain-containing protein</fullName>
    </recommendedName>
</protein>
<dbReference type="Proteomes" id="UP001165079">
    <property type="component" value="Unassembled WGS sequence"/>
</dbReference>
<keyword evidence="2" id="KW-1133">Transmembrane helix</keyword>
<evidence type="ECO:0000256" key="1">
    <source>
        <dbReference type="SAM" id="MobiDB-lite"/>
    </source>
</evidence>
<reference evidence="3" key="1">
    <citation type="submission" date="2023-03" db="EMBL/GenBank/DDBJ databases">
        <title>Actinorhabdospora filicis NBRC 111898.</title>
        <authorList>
            <person name="Ichikawa N."/>
            <person name="Sato H."/>
            <person name="Tonouchi N."/>
        </authorList>
    </citation>
    <scope>NUCLEOTIDE SEQUENCE</scope>
    <source>
        <strain evidence="3">NBRC 111898</strain>
    </source>
</reference>